<keyword evidence="2" id="KW-0285">Flavoprotein</keyword>
<dbReference type="SUPFAM" id="SSF55424">
    <property type="entry name" value="FAD/NAD-linked reductases, dimerisation (C-terminal) domain"/>
    <property type="match status" value="1"/>
</dbReference>
<dbReference type="InterPro" id="IPR036188">
    <property type="entry name" value="FAD/NAD-bd_sf"/>
</dbReference>
<keyword evidence="3" id="KW-0274">FAD</keyword>
<dbReference type="HOGENOM" id="CLU_003291_4_0_4"/>
<dbReference type="EMBL" id="CP000090">
    <property type="protein sequence ID" value="AAZ60844.1"/>
    <property type="molecule type" value="Genomic_DNA"/>
</dbReference>
<gene>
    <name evidence="7" type="ordered locus">Reut_A1474</name>
</gene>
<feature type="domain" description="FAD/NAD(P)-binding" evidence="5">
    <location>
        <begin position="6"/>
        <end position="301"/>
    </location>
</feature>
<dbReference type="Gene3D" id="3.50.50.60">
    <property type="entry name" value="FAD/NAD(P)-binding domain"/>
    <property type="match status" value="2"/>
</dbReference>
<dbReference type="InterPro" id="IPR028202">
    <property type="entry name" value="Reductase_C"/>
</dbReference>
<keyword evidence="4" id="KW-0560">Oxidoreductase</keyword>
<dbReference type="Gene3D" id="3.30.390.30">
    <property type="match status" value="1"/>
</dbReference>
<dbReference type="PANTHER" id="PTHR43557:SF2">
    <property type="entry name" value="RIESKE DOMAIN-CONTAINING PROTEIN-RELATED"/>
    <property type="match status" value="1"/>
</dbReference>
<comment type="cofactor">
    <cofactor evidence="1">
        <name>FAD</name>
        <dbReference type="ChEBI" id="CHEBI:57692"/>
    </cofactor>
</comment>
<accession>Q471T9</accession>
<dbReference type="InterPro" id="IPR050446">
    <property type="entry name" value="FAD-oxidoreductase/Apoptosis"/>
</dbReference>
<evidence type="ECO:0000313" key="7">
    <source>
        <dbReference type="EMBL" id="AAZ60844.1"/>
    </source>
</evidence>
<dbReference type="Pfam" id="PF07992">
    <property type="entry name" value="Pyr_redox_2"/>
    <property type="match status" value="1"/>
</dbReference>
<dbReference type="STRING" id="264198.Reut_A1474"/>
<dbReference type="PRINTS" id="PR00411">
    <property type="entry name" value="PNDRDTASEI"/>
</dbReference>
<proteinExistence type="predicted"/>
<dbReference type="eggNOG" id="COG0446">
    <property type="taxonomic scope" value="Bacteria"/>
</dbReference>
<sequence>MMPSSTVVIVGAGQAGLQAATSLRQAGFDGRIRLVGDEPCIPYERPPLSKSYLAGETGLDGLWLRPEMFYGKERIELELGQTATAIDRQTRQVELASGRKVAYDRLVLATGARFRPLSVPGAELDGVLPLRTLADADALRPRLAEAREVVVIGAGFIGLEFAAVARKAGVAVHIIEMTQRLMGRVVSEQTSRFYTRAHRDWGSAFLFGTGVARILGNRRVSGVETSDGRTLPADLVLIGIGVVPNTEIAAAAGLAIDNGIIVDQNLASTDPTIFAIGDCANYPSRFGRCRLESVQNAVDQGQAVAAAIVGESIPYDKVPWFWTDQADLKLQIAGITAGHDRSVLRGDPESRSFSVFFFRDGTLIGVESINRPADHVVARRLLLADPRLSPEQAVDPDFDLRAHAIRFSRRERAQT</sequence>
<evidence type="ECO:0000256" key="3">
    <source>
        <dbReference type="ARBA" id="ARBA00022827"/>
    </source>
</evidence>
<evidence type="ECO:0000256" key="2">
    <source>
        <dbReference type="ARBA" id="ARBA00022630"/>
    </source>
</evidence>
<name>Q471T9_CUPPJ</name>
<dbReference type="KEGG" id="reu:Reut_A1474"/>
<reference evidence="7" key="1">
    <citation type="submission" date="2005-08" db="EMBL/GenBank/DDBJ databases">
        <title>Complete sequence of Chromosome1 of Ralstonia eutropha JMP134.</title>
        <authorList>
            <person name="Copeland A."/>
            <person name="Lucas S."/>
            <person name="Lapidus A."/>
            <person name="Barry K."/>
            <person name="Detter J.C."/>
            <person name="Glavina T."/>
            <person name="Hammon N."/>
            <person name="Israni S."/>
            <person name="Pitluck S."/>
            <person name="Goltsman E."/>
            <person name="Martinez M."/>
            <person name="Schmutz J."/>
            <person name="Larimer F."/>
            <person name="Land M."/>
            <person name="Lykidis A."/>
            <person name="Richardson P."/>
        </authorList>
    </citation>
    <scope>NUCLEOTIDE SEQUENCE</scope>
    <source>
        <strain evidence="7">JMP134</strain>
    </source>
</reference>
<dbReference type="AlphaFoldDB" id="Q471T9"/>
<evidence type="ECO:0000259" key="6">
    <source>
        <dbReference type="Pfam" id="PF14759"/>
    </source>
</evidence>
<dbReference type="SUPFAM" id="SSF51905">
    <property type="entry name" value="FAD/NAD(P)-binding domain"/>
    <property type="match status" value="2"/>
</dbReference>
<dbReference type="InterPro" id="IPR016156">
    <property type="entry name" value="FAD/NAD-linked_Rdtase_dimer_sf"/>
</dbReference>
<protein>
    <submittedName>
        <fullName evidence="7">FAD-dependent pyridine nucleotide-disulfide oxidoreductase</fullName>
    </submittedName>
</protein>
<organism evidence="7">
    <name type="scientific">Cupriavidus pinatubonensis (strain JMP 134 / LMG 1197)</name>
    <name type="common">Cupriavidus necator (strain JMP 134)</name>
    <dbReference type="NCBI Taxonomy" id="264198"/>
    <lineage>
        <taxon>Bacteria</taxon>
        <taxon>Pseudomonadati</taxon>
        <taxon>Pseudomonadota</taxon>
        <taxon>Betaproteobacteria</taxon>
        <taxon>Burkholderiales</taxon>
        <taxon>Burkholderiaceae</taxon>
        <taxon>Cupriavidus</taxon>
    </lineage>
</organism>
<dbReference type="Pfam" id="PF14759">
    <property type="entry name" value="Reductase_C"/>
    <property type="match status" value="1"/>
</dbReference>
<evidence type="ECO:0000259" key="5">
    <source>
        <dbReference type="Pfam" id="PF07992"/>
    </source>
</evidence>
<dbReference type="InterPro" id="IPR023753">
    <property type="entry name" value="FAD/NAD-binding_dom"/>
</dbReference>
<evidence type="ECO:0000256" key="4">
    <source>
        <dbReference type="ARBA" id="ARBA00023002"/>
    </source>
</evidence>
<dbReference type="GO" id="GO:0005737">
    <property type="term" value="C:cytoplasm"/>
    <property type="evidence" value="ECO:0007669"/>
    <property type="project" value="TreeGrafter"/>
</dbReference>
<dbReference type="GO" id="GO:0016651">
    <property type="term" value="F:oxidoreductase activity, acting on NAD(P)H"/>
    <property type="evidence" value="ECO:0007669"/>
    <property type="project" value="TreeGrafter"/>
</dbReference>
<dbReference type="PANTHER" id="PTHR43557">
    <property type="entry name" value="APOPTOSIS-INDUCING FACTOR 1"/>
    <property type="match status" value="1"/>
</dbReference>
<evidence type="ECO:0000256" key="1">
    <source>
        <dbReference type="ARBA" id="ARBA00001974"/>
    </source>
</evidence>
<dbReference type="PRINTS" id="PR00368">
    <property type="entry name" value="FADPNR"/>
</dbReference>
<feature type="domain" description="Reductase C-terminal" evidence="6">
    <location>
        <begin position="320"/>
        <end position="402"/>
    </location>
</feature>